<feature type="chain" id="PRO_5004276435" description="DUF2188 domain-containing protein" evidence="1">
    <location>
        <begin position="27"/>
        <end position="95"/>
    </location>
</feature>
<dbReference type="EMBL" id="BX842651">
    <property type="protein sequence ID" value="CAE79807.1"/>
    <property type="molecule type" value="Genomic_DNA"/>
</dbReference>
<protein>
    <recommendedName>
        <fullName evidence="4">DUF2188 domain-containing protein</fullName>
    </recommendedName>
</protein>
<dbReference type="KEGG" id="bba:Bd1957"/>
<evidence type="ECO:0000256" key="1">
    <source>
        <dbReference type="SAM" id="SignalP"/>
    </source>
</evidence>
<dbReference type="Proteomes" id="UP000008080">
    <property type="component" value="Chromosome"/>
</dbReference>
<sequence>MKPDQGGLMKTFITIAILAFSCTSFAWSSRDAASKEYTFKYKLSGQTLELKKSAGSYEEAYEQAAQQCFSFYKGAGKVSEDRGLDIIDVCANPRS</sequence>
<keyword evidence="3" id="KW-1185">Reference proteome</keyword>
<evidence type="ECO:0000313" key="2">
    <source>
        <dbReference type="EMBL" id="CAE79807.1"/>
    </source>
</evidence>
<keyword evidence="1" id="KW-0732">Signal</keyword>
<dbReference type="PROSITE" id="PS51257">
    <property type="entry name" value="PROKAR_LIPOPROTEIN"/>
    <property type="match status" value="1"/>
</dbReference>
<dbReference type="eggNOG" id="ENOG50323AM">
    <property type="taxonomic scope" value="Bacteria"/>
</dbReference>
<accession>Q6MLQ0</accession>
<dbReference type="STRING" id="264462.Bd1957"/>
<name>Q6MLQ0_BDEBA</name>
<reference evidence="2 3" key="1">
    <citation type="journal article" date="2004" name="Science">
        <title>A predator unmasked: life cycle of Bdellovibrio bacteriovorus from a genomic perspective.</title>
        <authorList>
            <person name="Rendulic S."/>
            <person name="Jagtap P."/>
            <person name="Rosinus A."/>
            <person name="Eppinger M."/>
            <person name="Baar C."/>
            <person name="Lanz C."/>
            <person name="Keller H."/>
            <person name="Lambert C."/>
            <person name="Evans K.J."/>
            <person name="Goesmann A."/>
            <person name="Meyer F."/>
            <person name="Sockett R.E."/>
            <person name="Schuster S.C."/>
        </authorList>
    </citation>
    <scope>NUCLEOTIDE SEQUENCE [LARGE SCALE GENOMIC DNA]</scope>
    <source>
        <strain evidence="3">ATCC 15356 / DSM 50701 / NCIMB 9529 / HD100</strain>
    </source>
</reference>
<gene>
    <name evidence="2" type="ordered locus">Bd1957</name>
</gene>
<organism evidence="2 3">
    <name type="scientific">Bdellovibrio bacteriovorus (strain ATCC 15356 / DSM 50701 / NCIMB 9529 / HD100)</name>
    <dbReference type="NCBI Taxonomy" id="264462"/>
    <lineage>
        <taxon>Bacteria</taxon>
        <taxon>Pseudomonadati</taxon>
        <taxon>Bdellovibrionota</taxon>
        <taxon>Bdellovibrionia</taxon>
        <taxon>Bdellovibrionales</taxon>
        <taxon>Pseudobdellovibrionaceae</taxon>
        <taxon>Bdellovibrio</taxon>
    </lineage>
</organism>
<proteinExistence type="predicted"/>
<evidence type="ECO:0000313" key="3">
    <source>
        <dbReference type="Proteomes" id="UP000008080"/>
    </source>
</evidence>
<evidence type="ECO:0008006" key="4">
    <source>
        <dbReference type="Google" id="ProtNLM"/>
    </source>
</evidence>
<feature type="signal peptide" evidence="1">
    <location>
        <begin position="1"/>
        <end position="26"/>
    </location>
</feature>
<dbReference type="AlphaFoldDB" id="Q6MLQ0"/>
<dbReference type="HOGENOM" id="CLU_2477059_0_0_7"/>